<dbReference type="GO" id="GO:0016747">
    <property type="term" value="F:acyltransferase activity, transferring groups other than amino-acyl groups"/>
    <property type="evidence" value="ECO:0007669"/>
    <property type="project" value="InterPro"/>
</dbReference>
<proteinExistence type="predicted"/>
<dbReference type="PANTHER" id="PTHR39173">
    <property type="entry name" value="ACETYLTRANSFERASE"/>
    <property type="match status" value="1"/>
</dbReference>
<accession>A0A518EKU0</accession>
<gene>
    <name evidence="2" type="ORF">Poly30_02060</name>
</gene>
<keyword evidence="2" id="KW-0808">Transferase</keyword>
<dbReference type="SUPFAM" id="SSF55729">
    <property type="entry name" value="Acyl-CoA N-acyltransferases (Nat)"/>
    <property type="match status" value="1"/>
</dbReference>
<dbReference type="EMBL" id="CP036434">
    <property type="protein sequence ID" value="QDV04713.1"/>
    <property type="molecule type" value="Genomic_DNA"/>
</dbReference>
<name>A0A518EKU0_9BACT</name>
<dbReference type="InterPro" id="IPR016181">
    <property type="entry name" value="Acyl_CoA_acyltransferase"/>
</dbReference>
<reference evidence="2 3" key="1">
    <citation type="submission" date="2019-02" db="EMBL/GenBank/DDBJ databases">
        <title>Deep-cultivation of Planctomycetes and their phenomic and genomic characterization uncovers novel biology.</title>
        <authorList>
            <person name="Wiegand S."/>
            <person name="Jogler M."/>
            <person name="Boedeker C."/>
            <person name="Pinto D."/>
            <person name="Vollmers J."/>
            <person name="Rivas-Marin E."/>
            <person name="Kohn T."/>
            <person name="Peeters S.H."/>
            <person name="Heuer A."/>
            <person name="Rast P."/>
            <person name="Oberbeckmann S."/>
            <person name="Bunk B."/>
            <person name="Jeske O."/>
            <person name="Meyerdierks A."/>
            <person name="Storesund J.E."/>
            <person name="Kallscheuer N."/>
            <person name="Luecker S."/>
            <person name="Lage O.M."/>
            <person name="Pohl T."/>
            <person name="Merkel B.J."/>
            <person name="Hornburger P."/>
            <person name="Mueller R.-W."/>
            <person name="Bruemmer F."/>
            <person name="Labrenz M."/>
            <person name="Spormann A.M."/>
            <person name="Op den Camp H."/>
            <person name="Overmann J."/>
            <person name="Amann R."/>
            <person name="Jetten M.S.M."/>
            <person name="Mascher T."/>
            <person name="Medema M.H."/>
            <person name="Devos D.P."/>
            <person name="Kaster A.-K."/>
            <person name="Ovreas L."/>
            <person name="Rohde M."/>
            <person name="Galperin M.Y."/>
            <person name="Jogler C."/>
        </authorList>
    </citation>
    <scope>NUCLEOTIDE SEQUENCE [LARGE SCALE GENOMIC DNA]</scope>
    <source>
        <strain evidence="2 3">Poly30</strain>
    </source>
</reference>
<dbReference type="Pfam" id="PF13302">
    <property type="entry name" value="Acetyltransf_3"/>
    <property type="match status" value="1"/>
</dbReference>
<dbReference type="Proteomes" id="UP000320390">
    <property type="component" value="Chromosome"/>
</dbReference>
<dbReference type="Gene3D" id="3.40.630.30">
    <property type="match status" value="1"/>
</dbReference>
<dbReference type="CDD" id="cd04301">
    <property type="entry name" value="NAT_SF"/>
    <property type="match status" value="1"/>
</dbReference>
<dbReference type="InterPro" id="IPR000182">
    <property type="entry name" value="GNAT_dom"/>
</dbReference>
<evidence type="ECO:0000313" key="2">
    <source>
        <dbReference type="EMBL" id="QDV04713.1"/>
    </source>
</evidence>
<dbReference type="AlphaFoldDB" id="A0A518EKU0"/>
<organism evidence="2 3">
    <name type="scientific">Saltatorellus ferox</name>
    <dbReference type="NCBI Taxonomy" id="2528018"/>
    <lineage>
        <taxon>Bacteria</taxon>
        <taxon>Pseudomonadati</taxon>
        <taxon>Planctomycetota</taxon>
        <taxon>Planctomycetia</taxon>
        <taxon>Planctomycetia incertae sedis</taxon>
        <taxon>Saltatorellus</taxon>
    </lineage>
</organism>
<keyword evidence="3" id="KW-1185">Reference proteome</keyword>
<evidence type="ECO:0000259" key="1">
    <source>
        <dbReference type="Pfam" id="PF13302"/>
    </source>
</evidence>
<sequence>MKDESTGELLGLFSFRHRLHERHERFEGHLGYSVRPSARRMGHATALLCGALDFANGLGLGQIVVTCAPTNQGSARTIENCGGVLRDQYYLEEQSTDVNRYWVPVSS</sequence>
<dbReference type="PANTHER" id="PTHR39173:SF1">
    <property type="entry name" value="ACETYLTRANSFERASE"/>
    <property type="match status" value="1"/>
</dbReference>
<protein>
    <submittedName>
        <fullName evidence="2">Acetyltransferase (GNAT) family protein</fullName>
    </submittedName>
</protein>
<feature type="domain" description="N-acetyltransferase" evidence="1">
    <location>
        <begin position="4"/>
        <end position="83"/>
    </location>
</feature>
<evidence type="ECO:0000313" key="3">
    <source>
        <dbReference type="Proteomes" id="UP000320390"/>
    </source>
</evidence>
<dbReference type="OrthoDB" id="9797989at2"/>